<dbReference type="AlphaFoldDB" id="A0A366WZE5"/>
<feature type="signal peptide" evidence="2">
    <location>
        <begin position="1"/>
        <end position="18"/>
    </location>
</feature>
<dbReference type="EMBL" id="QOCE01000035">
    <property type="protein sequence ID" value="RBW53542.1"/>
    <property type="molecule type" value="Genomic_DNA"/>
</dbReference>
<evidence type="ECO:0000256" key="1">
    <source>
        <dbReference type="SAM" id="Phobius"/>
    </source>
</evidence>
<sequence>MKTIVSALLVLATGPALAHSGFHMHPHASDPSWLPLLVTFLVVAFGGALVAVRRK</sequence>
<reference evidence="3 4" key="1">
    <citation type="submission" date="2018-07" db="EMBL/GenBank/DDBJ databases">
        <title>Modular assembly of carbohydrate-degrading microbial communities in the ocean.</title>
        <authorList>
            <person name="Enke T.N."/>
            <person name="Datta M.S."/>
            <person name="Schwartzman J.A."/>
            <person name="Cermak N."/>
            <person name="Schmitz D.A."/>
            <person name="Barrere J."/>
            <person name="Cordero O.X."/>
        </authorList>
    </citation>
    <scope>NUCLEOTIDE SEQUENCE [LARGE SCALE GENOMIC DNA]</scope>
    <source>
        <strain evidence="3 4">C3M10</strain>
    </source>
</reference>
<keyword evidence="1" id="KW-0472">Membrane</keyword>
<proteinExistence type="predicted"/>
<dbReference type="Proteomes" id="UP000252706">
    <property type="component" value="Unassembled WGS sequence"/>
</dbReference>
<evidence type="ECO:0000313" key="3">
    <source>
        <dbReference type="EMBL" id="RBW53542.1"/>
    </source>
</evidence>
<organism evidence="3 4">
    <name type="scientific">Phaeobacter gallaeciensis</name>
    <dbReference type="NCBI Taxonomy" id="60890"/>
    <lineage>
        <taxon>Bacteria</taxon>
        <taxon>Pseudomonadati</taxon>
        <taxon>Pseudomonadota</taxon>
        <taxon>Alphaproteobacteria</taxon>
        <taxon>Rhodobacterales</taxon>
        <taxon>Roseobacteraceae</taxon>
        <taxon>Phaeobacter</taxon>
    </lineage>
</organism>
<evidence type="ECO:0000256" key="2">
    <source>
        <dbReference type="SAM" id="SignalP"/>
    </source>
</evidence>
<dbReference type="RefSeq" id="WP_113824138.1">
    <property type="nucleotide sequence ID" value="NZ_QOCE01000035.1"/>
</dbReference>
<keyword evidence="2" id="KW-0732">Signal</keyword>
<evidence type="ECO:0000313" key="4">
    <source>
        <dbReference type="Proteomes" id="UP000252706"/>
    </source>
</evidence>
<accession>A0A366WZE5</accession>
<keyword evidence="1" id="KW-1133">Transmembrane helix</keyword>
<keyword evidence="1" id="KW-0812">Transmembrane</keyword>
<gene>
    <name evidence="3" type="ORF">DS909_14250</name>
</gene>
<feature type="transmembrane region" description="Helical" evidence="1">
    <location>
        <begin position="34"/>
        <end position="52"/>
    </location>
</feature>
<protein>
    <submittedName>
        <fullName evidence="3">Peptidase M23</fullName>
    </submittedName>
</protein>
<dbReference type="OrthoDB" id="7877374at2"/>
<name>A0A366WZE5_9RHOB</name>
<feature type="chain" id="PRO_5016869098" evidence="2">
    <location>
        <begin position="19"/>
        <end position="55"/>
    </location>
</feature>
<comment type="caution">
    <text evidence="3">The sequence shown here is derived from an EMBL/GenBank/DDBJ whole genome shotgun (WGS) entry which is preliminary data.</text>
</comment>